<sequence>EDFSIDRILIPMELALLLLSFSAGASANN</sequence>
<proteinExistence type="predicted"/>
<dbReference type="AlphaFoldDB" id="X1QTL2"/>
<protein>
    <submittedName>
        <fullName evidence="1">Uncharacterized protein</fullName>
    </submittedName>
</protein>
<evidence type="ECO:0000313" key="1">
    <source>
        <dbReference type="EMBL" id="GAI46609.1"/>
    </source>
</evidence>
<gene>
    <name evidence="1" type="ORF">S06H3_63415</name>
</gene>
<comment type="caution">
    <text evidence="1">The sequence shown here is derived from an EMBL/GenBank/DDBJ whole genome shotgun (WGS) entry which is preliminary data.</text>
</comment>
<organism evidence="1">
    <name type="scientific">marine sediment metagenome</name>
    <dbReference type="NCBI Taxonomy" id="412755"/>
    <lineage>
        <taxon>unclassified sequences</taxon>
        <taxon>metagenomes</taxon>
        <taxon>ecological metagenomes</taxon>
    </lineage>
</organism>
<reference evidence="1" key="1">
    <citation type="journal article" date="2014" name="Front. Microbiol.">
        <title>High frequency of phylogenetically diverse reductive dehalogenase-homologous genes in deep subseafloor sedimentary metagenomes.</title>
        <authorList>
            <person name="Kawai M."/>
            <person name="Futagami T."/>
            <person name="Toyoda A."/>
            <person name="Takaki Y."/>
            <person name="Nishi S."/>
            <person name="Hori S."/>
            <person name="Arai W."/>
            <person name="Tsubouchi T."/>
            <person name="Morono Y."/>
            <person name="Uchiyama I."/>
            <person name="Ito T."/>
            <person name="Fujiyama A."/>
            <person name="Inagaki F."/>
            <person name="Takami H."/>
        </authorList>
    </citation>
    <scope>NUCLEOTIDE SEQUENCE</scope>
    <source>
        <strain evidence="1">Expedition CK06-06</strain>
    </source>
</reference>
<dbReference type="EMBL" id="BARV01042059">
    <property type="protein sequence ID" value="GAI46609.1"/>
    <property type="molecule type" value="Genomic_DNA"/>
</dbReference>
<name>X1QTL2_9ZZZZ</name>
<accession>X1QTL2</accession>
<feature type="non-terminal residue" evidence="1">
    <location>
        <position position="1"/>
    </location>
</feature>